<dbReference type="InterPro" id="IPR008979">
    <property type="entry name" value="Galactose-bd-like_sf"/>
</dbReference>
<comment type="caution">
    <text evidence="2">The sequence shown here is derived from an EMBL/GenBank/DDBJ whole genome shotgun (WGS) entry which is preliminary data.</text>
</comment>
<gene>
    <name evidence="2" type="ORF">H480_04887</name>
</gene>
<reference evidence="2 3" key="1">
    <citation type="submission" date="2013-02" db="EMBL/GenBank/DDBJ databases">
        <title>Draft genome sequence of Amycolatopsis vancoresmycina strain DSM 44592T.</title>
        <authorList>
            <person name="Kumar S."/>
            <person name="Kaur N."/>
            <person name="Kaur C."/>
            <person name="Raghava G.P.S."/>
            <person name="Mayilraj S."/>
        </authorList>
    </citation>
    <scope>NUCLEOTIDE SEQUENCE [LARGE SCALE GENOMIC DNA]</scope>
    <source>
        <strain evidence="2 3">DSM 44592</strain>
    </source>
</reference>
<feature type="domain" description="CBM6" evidence="1">
    <location>
        <begin position="1"/>
        <end position="131"/>
    </location>
</feature>
<dbReference type="GO" id="GO:0030246">
    <property type="term" value="F:carbohydrate binding"/>
    <property type="evidence" value="ECO:0007669"/>
    <property type="project" value="InterPro"/>
</dbReference>
<dbReference type="InterPro" id="IPR005084">
    <property type="entry name" value="CBM6"/>
</dbReference>
<evidence type="ECO:0000313" key="2">
    <source>
        <dbReference type="EMBL" id="EOD69664.1"/>
    </source>
</evidence>
<dbReference type="CDD" id="cd04081">
    <property type="entry name" value="CBM35_galactosidase-like"/>
    <property type="match status" value="1"/>
</dbReference>
<dbReference type="Gene3D" id="2.60.120.260">
    <property type="entry name" value="Galactose-binding domain-like"/>
    <property type="match status" value="1"/>
</dbReference>
<sequence length="131" mass="13322">MYWPAAGTVTSGNVPAAPALPPMLRTFCSPCSGGQKVRNIGGSAGAAVTFPDVTVPAAGQYTLYLDFTVNGDRSYFVSVNGGTPAEVKVSGVGNNNPYTTSVPVTLTAGANTIRIGNDRSGAPDLDRISLG</sequence>
<name>R1IGS3_9PSEU</name>
<evidence type="ECO:0000259" key="1">
    <source>
        <dbReference type="PROSITE" id="PS51175"/>
    </source>
</evidence>
<accession>R1IGS3</accession>
<dbReference type="eggNOG" id="COG0366">
    <property type="taxonomic scope" value="Bacteria"/>
</dbReference>
<organism evidence="2 3">
    <name type="scientific">Amycolatopsis vancoresmycina DSM 44592</name>
    <dbReference type="NCBI Taxonomy" id="1292037"/>
    <lineage>
        <taxon>Bacteria</taxon>
        <taxon>Bacillati</taxon>
        <taxon>Actinomycetota</taxon>
        <taxon>Actinomycetes</taxon>
        <taxon>Pseudonocardiales</taxon>
        <taxon>Pseudonocardiaceae</taxon>
        <taxon>Amycolatopsis</taxon>
    </lineage>
</organism>
<keyword evidence="3" id="KW-1185">Reference proteome</keyword>
<proteinExistence type="predicted"/>
<protein>
    <submittedName>
        <fullName evidence="2">Alpha-L-fucosidase/alpha-galactosidase</fullName>
    </submittedName>
</protein>
<dbReference type="Proteomes" id="UP000014139">
    <property type="component" value="Unassembled WGS sequence"/>
</dbReference>
<dbReference type="SUPFAM" id="SSF49785">
    <property type="entry name" value="Galactose-binding domain-like"/>
    <property type="match status" value="1"/>
</dbReference>
<dbReference type="Pfam" id="PF16990">
    <property type="entry name" value="CBM_35"/>
    <property type="match status" value="1"/>
</dbReference>
<dbReference type="EMBL" id="AOUO01000050">
    <property type="protein sequence ID" value="EOD69664.1"/>
    <property type="molecule type" value="Genomic_DNA"/>
</dbReference>
<dbReference type="AlphaFoldDB" id="R1IGS3"/>
<dbReference type="PROSITE" id="PS51175">
    <property type="entry name" value="CBM6"/>
    <property type="match status" value="1"/>
</dbReference>
<evidence type="ECO:0000313" key="3">
    <source>
        <dbReference type="Proteomes" id="UP000014139"/>
    </source>
</evidence>